<dbReference type="SUPFAM" id="SSF53254">
    <property type="entry name" value="Phosphoglycerate mutase-like"/>
    <property type="match status" value="1"/>
</dbReference>
<organism evidence="1 2">
    <name type="scientific">Geoalkalibacter halelectricus</name>
    <dbReference type="NCBI Taxonomy" id="2847045"/>
    <lineage>
        <taxon>Bacteria</taxon>
        <taxon>Pseudomonadati</taxon>
        <taxon>Thermodesulfobacteriota</taxon>
        <taxon>Desulfuromonadia</taxon>
        <taxon>Desulfuromonadales</taxon>
        <taxon>Geoalkalibacteraceae</taxon>
        <taxon>Geoalkalibacter</taxon>
    </lineage>
</organism>
<reference evidence="1" key="1">
    <citation type="journal article" date="2022" name="Environ. Microbiol.">
        <title>Geoalkalibacter halelectricus SAP #1 sp. nov. possessing extracellular electron transfer and mineral#reducing capabilities from a haloalkaline environment.</title>
        <authorList>
            <person name="Yadav S."/>
            <person name="Singh R."/>
            <person name="Sundharam S.S."/>
            <person name="Chaudhary S."/>
            <person name="Krishnamurthi S."/>
            <person name="Patil S.A."/>
        </authorList>
    </citation>
    <scope>NUCLEOTIDE SEQUENCE</scope>
    <source>
        <strain evidence="1">SAP-1</strain>
    </source>
</reference>
<evidence type="ECO:0000313" key="2">
    <source>
        <dbReference type="Proteomes" id="UP001060414"/>
    </source>
</evidence>
<dbReference type="Pfam" id="PF00300">
    <property type="entry name" value="His_Phos_1"/>
    <property type="match status" value="1"/>
</dbReference>
<dbReference type="RefSeq" id="WP_260748547.1">
    <property type="nucleotide sequence ID" value="NZ_CP092109.1"/>
</dbReference>
<sequence>MLLFLVRHAKAVERSFDIAEENRYLTPEGRERFRAAAATLRKKGMAAEVIVSSPLVRAVQTAEILAEALAFKGLLTIDELLVPGFSLEELRKLLGRHPGVKSLACVGHEPDLGELGGTLLGMPEAFPLSKGAVLALDWEPQKEVEKARFLWLLAKGKFHTDVAALMPH</sequence>
<dbReference type="Proteomes" id="UP001060414">
    <property type="component" value="Chromosome"/>
</dbReference>
<name>A0ABY5ZM33_9BACT</name>
<protein>
    <submittedName>
        <fullName evidence="1">Histidine phosphatase family protein</fullName>
    </submittedName>
</protein>
<accession>A0ABY5ZM33</accession>
<dbReference type="InterPro" id="IPR013078">
    <property type="entry name" value="His_Pase_superF_clade-1"/>
</dbReference>
<dbReference type="Gene3D" id="3.40.50.1240">
    <property type="entry name" value="Phosphoglycerate mutase-like"/>
    <property type="match status" value="1"/>
</dbReference>
<dbReference type="CDD" id="cd07067">
    <property type="entry name" value="HP_PGM_like"/>
    <property type="match status" value="1"/>
</dbReference>
<evidence type="ECO:0000313" key="1">
    <source>
        <dbReference type="EMBL" id="UWZ80190.1"/>
    </source>
</evidence>
<gene>
    <name evidence="1" type="ORF">L9S41_02045</name>
</gene>
<dbReference type="InterPro" id="IPR029033">
    <property type="entry name" value="His_PPase_superfam"/>
</dbReference>
<dbReference type="EMBL" id="CP092109">
    <property type="protein sequence ID" value="UWZ80190.1"/>
    <property type="molecule type" value="Genomic_DNA"/>
</dbReference>
<proteinExistence type="predicted"/>
<keyword evidence="2" id="KW-1185">Reference proteome</keyword>